<comment type="caution">
    <text evidence="1">The sequence shown here is derived from an EMBL/GenBank/DDBJ whole genome shotgun (WGS) entry which is preliminary data.</text>
</comment>
<protein>
    <submittedName>
        <fullName evidence="1">Uncharacterized protein</fullName>
    </submittedName>
</protein>
<sequence length="198" mass="21893">MATLSFIRPAGCYRAARTLERTLIVGGFRRGLSNTPRYLNQQVETPSVSKQSAAPRFNSNIPRVIYKGPLTNTFKYLNHTLTTTSLFLRPRHTLITSPSSSLVPSERPMTTWKLRESIENGVEAGQEYGSPHAASVEESVLAITEDEEGNALGRWAVMGMDERGKQQCQAKGKVVRYFNVHPEILQEPIEVGAGSAES</sequence>
<reference evidence="1" key="1">
    <citation type="submission" date="2023-04" db="EMBL/GenBank/DDBJ databases">
        <title>Draft Genome sequencing of Naganishia species isolated from polar environments using Oxford Nanopore Technology.</title>
        <authorList>
            <person name="Leo P."/>
            <person name="Venkateswaran K."/>
        </authorList>
    </citation>
    <scope>NUCLEOTIDE SEQUENCE</scope>
    <source>
        <strain evidence="1">MNA-CCFEE 5423</strain>
    </source>
</reference>
<proteinExistence type="predicted"/>
<evidence type="ECO:0000313" key="2">
    <source>
        <dbReference type="Proteomes" id="UP001227268"/>
    </source>
</evidence>
<organism evidence="1 2">
    <name type="scientific">Naganishia friedmannii</name>
    <dbReference type="NCBI Taxonomy" id="89922"/>
    <lineage>
        <taxon>Eukaryota</taxon>
        <taxon>Fungi</taxon>
        <taxon>Dikarya</taxon>
        <taxon>Basidiomycota</taxon>
        <taxon>Agaricomycotina</taxon>
        <taxon>Tremellomycetes</taxon>
        <taxon>Filobasidiales</taxon>
        <taxon>Filobasidiaceae</taxon>
        <taxon>Naganishia</taxon>
    </lineage>
</organism>
<gene>
    <name evidence="1" type="ORF">QFC21_000882</name>
</gene>
<name>A0ACC2W8P7_9TREE</name>
<keyword evidence="2" id="KW-1185">Reference proteome</keyword>
<evidence type="ECO:0000313" key="1">
    <source>
        <dbReference type="EMBL" id="KAJ9107431.1"/>
    </source>
</evidence>
<dbReference type="EMBL" id="JASBWT010000002">
    <property type="protein sequence ID" value="KAJ9107431.1"/>
    <property type="molecule type" value="Genomic_DNA"/>
</dbReference>
<accession>A0ACC2W8P7</accession>
<dbReference type="Proteomes" id="UP001227268">
    <property type="component" value="Unassembled WGS sequence"/>
</dbReference>